<accession>A0A345NKA2</accession>
<dbReference type="KEGG" id="orn:DV701_04340"/>
<dbReference type="RefSeq" id="WP_114927225.1">
    <property type="nucleotide sequence ID" value="NZ_CP031229.1"/>
</dbReference>
<evidence type="ECO:0000313" key="2">
    <source>
        <dbReference type="EMBL" id="AXH95460.1"/>
    </source>
</evidence>
<evidence type="ECO:0000256" key="1">
    <source>
        <dbReference type="SAM" id="MobiDB-lite"/>
    </source>
</evidence>
<sequence length="285" mass="30523">MGQVGDEEWSDSVMDAAWRVSASSRRGRHRGASQAGCPASSPPGVEGRRPLTECARTGCTDVFHDLAAGVVGRLRLARVETSPGWLVTVARNELVDQHRAARARRGLPARPTRSDGDVSTVEDALRALATGARERRWLLALFRMMRAHAARVDRLSSGWPIESWAGEKSGLLGGVSVHPADVTADVRRVLDVAAGSVGAAWVHRRLLLPLTTIRADGVDAETVLSGTSVEDLAVLALVARSFRSDRAAGRSVQQAWREALRSVGAPPGTTPQAWAVELLERWGAA</sequence>
<evidence type="ECO:0000313" key="3">
    <source>
        <dbReference type="Proteomes" id="UP000253790"/>
    </source>
</evidence>
<dbReference type="Proteomes" id="UP000253790">
    <property type="component" value="Chromosome"/>
</dbReference>
<dbReference type="OrthoDB" id="3721598at2"/>
<gene>
    <name evidence="2" type="ORF">DV701_04340</name>
</gene>
<feature type="region of interest" description="Disordered" evidence="1">
    <location>
        <begin position="21"/>
        <end position="48"/>
    </location>
</feature>
<proteinExistence type="predicted"/>
<dbReference type="AlphaFoldDB" id="A0A345NKA2"/>
<dbReference type="EMBL" id="CP031229">
    <property type="protein sequence ID" value="AXH95460.1"/>
    <property type="molecule type" value="Genomic_DNA"/>
</dbReference>
<name>A0A345NKA2_9MICO</name>
<reference evidence="2 3" key="1">
    <citation type="submission" date="2018-07" db="EMBL/GenBank/DDBJ databases">
        <title>Complete genome sequencing of Ornithinimicrobium sp. AMA3305.</title>
        <authorList>
            <person name="Bae J.-W."/>
        </authorList>
    </citation>
    <scope>NUCLEOTIDE SEQUENCE [LARGE SCALE GENOMIC DNA]</scope>
    <source>
        <strain evidence="2 3">AMA3305</strain>
    </source>
</reference>
<protein>
    <submittedName>
        <fullName evidence="2">Uncharacterized protein</fullName>
    </submittedName>
</protein>
<organism evidence="2 3">
    <name type="scientific">Ornithinimicrobium avium</name>
    <dbReference type="NCBI Taxonomy" id="2283195"/>
    <lineage>
        <taxon>Bacteria</taxon>
        <taxon>Bacillati</taxon>
        <taxon>Actinomycetota</taxon>
        <taxon>Actinomycetes</taxon>
        <taxon>Micrococcales</taxon>
        <taxon>Ornithinimicrobiaceae</taxon>
        <taxon>Ornithinimicrobium</taxon>
    </lineage>
</organism>
<keyword evidence="3" id="KW-1185">Reference proteome</keyword>